<reference evidence="1 2" key="1">
    <citation type="submission" date="2024-06" db="EMBL/GenBank/DDBJ databases">
        <title>A chromosome level genome sequence of Diviner's sage (Salvia divinorum).</title>
        <authorList>
            <person name="Ford S.A."/>
            <person name="Ro D.-K."/>
            <person name="Ness R.W."/>
            <person name="Phillips M.A."/>
        </authorList>
    </citation>
    <scope>NUCLEOTIDE SEQUENCE [LARGE SCALE GENOMIC DNA]</scope>
    <source>
        <strain evidence="1">SAF-2024a</strain>
        <tissue evidence="1">Leaf</tissue>
    </source>
</reference>
<dbReference type="InterPro" id="IPR044840">
    <property type="entry name" value="Nup188"/>
</dbReference>
<evidence type="ECO:0000313" key="2">
    <source>
        <dbReference type="Proteomes" id="UP001567538"/>
    </source>
</evidence>
<gene>
    <name evidence="1" type="ORF">AAHA92_14953</name>
</gene>
<dbReference type="Proteomes" id="UP001567538">
    <property type="component" value="Unassembled WGS sequence"/>
</dbReference>
<dbReference type="PANTHER" id="PTHR31431">
    <property type="entry name" value="NUCLEOPORIN NUP188 HOMOLOG"/>
    <property type="match status" value="1"/>
</dbReference>
<name>A0ABD1HFR7_SALDI</name>
<keyword evidence="2" id="KW-1185">Reference proteome</keyword>
<accession>A0ABD1HFR7</accession>
<dbReference type="PANTHER" id="PTHR31431:SF1">
    <property type="entry name" value="NUCLEOPORIN NUP188"/>
    <property type="match status" value="1"/>
</dbReference>
<proteinExistence type="predicted"/>
<organism evidence="1 2">
    <name type="scientific">Salvia divinorum</name>
    <name type="common">Maria pastora</name>
    <name type="synonym">Diviner's sage</name>
    <dbReference type="NCBI Taxonomy" id="28513"/>
    <lineage>
        <taxon>Eukaryota</taxon>
        <taxon>Viridiplantae</taxon>
        <taxon>Streptophyta</taxon>
        <taxon>Embryophyta</taxon>
        <taxon>Tracheophyta</taxon>
        <taxon>Spermatophyta</taxon>
        <taxon>Magnoliopsida</taxon>
        <taxon>eudicotyledons</taxon>
        <taxon>Gunneridae</taxon>
        <taxon>Pentapetalae</taxon>
        <taxon>asterids</taxon>
        <taxon>lamiids</taxon>
        <taxon>Lamiales</taxon>
        <taxon>Lamiaceae</taxon>
        <taxon>Nepetoideae</taxon>
        <taxon>Mentheae</taxon>
        <taxon>Salviinae</taxon>
        <taxon>Salvia</taxon>
        <taxon>Salvia subgen. Calosphace</taxon>
    </lineage>
</organism>
<comment type="caution">
    <text evidence="1">The sequence shown here is derived from an EMBL/GenBank/DDBJ whole genome shotgun (WGS) entry which is preliminary data.</text>
</comment>
<evidence type="ECO:0000313" key="1">
    <source>
        <dbReference type="EMBL" id="KAL1554388.1"/>
    </source>
</evidence>
<dbReference type="EMBL" id="JBEAFC010000006">
    <property type="protein sequence ID" value="KAL1554388.1"/>
    <property type="molecule type" value="Genomic_DNA"/>
</dbReference>
<sequence length="1976" mass="220899">MASTAPATTPAQSPDAAKKVDASLWWDPFSALLTELENASVSSETPSDLDRKLKDNHAWLSDTVSQFKPPNQKSREALDSPRVKVGPHELNIQPKLKDAALKISNILCLDEVQSYIIAKRSLERHNATIHDLNPDIINLVMLEYYIERQCLLKCTRQIFMHALYFETESEGVSTLLEVAKRLISGGLECKLLSIFEDLLSSKYPDQMDFDLYTLWAEETLIEDNLILDVLFLVYCESFCACDAECWKRLCVLYEGIVTGSYNFQKLAISPDAIRAIYHAKVQLMLILIQSLNLESLLQMIHDNISFRQGSLRFSEMEVQQIESMISSFNAFESKELGPLILAWALFLCLVSSLPEKEENNKLMEIDHIGYVRQAMEASSLGYCLEILESDTFKYSDGPLAGYRSVLRTFISAFIASYEISIQFEDENLKLILDILCKIYRGEESLCDQFWDRDSFIDGPIRCLLFNLEGEFPFRTLELLRLLSALSEGVWPSECVFNFLDKSTGLSTPFELMNGSVVDAVSKIIETHSPLHVAGVEGLIVPGKSRGQVLRMLDDNCALVRWEHTESGVLVLLLRLAKELYMQNPEEVIVILDLLSRLTSFNTAICCTLMKSWNCSCDGDYVMGNEHRYLRIDIVEIVCAVLKNAPPSISGAIMMSMGVNILTKILKCKPSHVATMAMKGNIFDVALKTNPFDIGSNNLSSGSWLLSGRLAKMLLIDCEQSDCSMTLSVLDFTMNLLEKGLETDTILALIVFSLQYVLINHEFWKYKVKPARWKVKQKVLEVMKKCISSISWCPKLGEVVRDIMFSDSSIHSAVFRIVCTTTPTLEKLHVSRLCDILDIEGLELAISSGLDVLLSMISIFPKHPQGSSVFHEAILSTTTKPVPVITAAISFISYFRNANIQIAGARLLSALFIADISQSYTHNNMNLGLDDKQVAHFRKSITSILFQQSPFSEDLIIATLRLLTSAASNQPAFLAAVIASKEYSNTQVQNAPKHQPKKTEDESLDSLEENPVYAILQYLKDSEDLLHRNPNMLLCLLKFLKALWQGAPQFSKTLEQLKVADAFWNHLTRSLVLIAHRDNISEKLTEMDLQNMACECQILSNVLDILSYEIFVQTKLRHAASFFNRISTSAPNGAEKTELNLKKNGSLKETISTWCKNSVLSDLIKVCVSSEYDESSHTRAKVAAGSFAVHVMVKLRSGDSGSLSVSLIERISALSEKLFKLPAFSDLLTQYSERGYSGGEELENLILSDLFYHIQGELNGRQIDNRPFKELLQFLIDSRFLDAYKYEKDDVLPANVKSVYLYDTVRLKTDLGLEMWNFLAWKESKDLVETMLLSLQDANSRMLHSTSKHSALRGLVTLLYMRQDNDEDLTGLKISEQVVSSGIDHICQSIHASLASLTPAGDASEEVVLDILTAQAELLLLLLRSFETKLSQPDRVLILKASSYGLKVLSGCRPTLAAETATRFLLILILSVKLTCKDSGLSYSTGTESAEVSSEVSYSSLGLLPVLCSSIQHPHNCILSLAAIDFILKGFSTPATWFPIIQKHFPLPHIVQKLQDAAASKMVPIILKFLLNLARVRQGAEMLLNAGILTSLRMLLSDFPDGAPFSVIQSESIFANFDKTEKSQPIWGLSLAVLTAIIHSLGDNSASVVDYVMACILVEKAPSVFYYLTAPDLPTNGHENKRARALKSNTSLGELKDTQNTLALICVLAEHSNSWKKILQHMESQLREKSIHLLAFISRATQHPGESPRRETPLSCHPVLKEEFELFKKPSFVNSKKGWFALSALGCKSNLNLVLLSSKSTALVLRDQSIDNINSSHQTHLSDLIAIEMYKTAFLLLKFLCTQTEAAARKAEEVGFVDIADFPELPMPDILHGLQDQGIAIVTELCEANKTKQVVPEIKEVCMLLLQVTVMALYLEYSVIQICGIRPVLGHVETFSKELRLLIRATEGHVFLKEPLTILKQIVAVVYPELVHQDDLF</sequence>
<protein>
    <submittedName>
        <fullName evidence="1">Uncharacterized protein</fullName>
    </submittedName>
</protein>